<keyword evidence="2" id="KW-0489">Methyltransferase</keyword>
<dbReference type="Gene3D" id="3.40.50.150">
    <property type="entry name" value="Vaccinia Virus protein VP39"/>
    <property type="match status" value="1"/>
</dbReference>
<dbReference type="CDD" id="cd02440">
    <property type="entry name" value="AdoMet_MTases"/>
    <property type="match status" value="1"/>
</dbReference>
<keyword evidence="2" id="KW-0808">Transferase</keyword>
<evidence type="ECO:0000313" key="3">
    <source>
        <dbReference type="Proteomes" id="UP000220078"/>
    </source>
</evidence>
<reference evidence="2 3" key="1">
    <citation type="submission" date="2017-09" db="EMBL/GenBank/DDBJ databases">
        <title>Large-scale bioinformatics analysis of Bacillus genomes uncovers conserved roles of natural products in bacterial physiology.</title>
        <authorList>
            <consortium name="Agbiome Team Llc"/>
            <person name="Bleich R.M."/>
            <person name="Kirk G.J."/>
            <person name="Santa Maria K.C."/>
            <person name="Allen S.E."/>
            <person name="Farag S."/>
            <person name="Shank E.A."/>
            <person name="Bowers A."/>
        </authorList>
    </citation>
    <scope>NUCLEOTIDE SEQUENCE [LARGE SCALE GENOMIC DNA]</scope>
    <source>
        <strain evidence="2 3">AFS027629</strain>
    </source>
</reference>
<evidence type="ECO:0000313" key="2">
    <source>
        <dbReference type="EMBL" id="PEN86525.1"/>
    </source>
</evidence>
<dbReference type="Pfam" id="PF08241">
    <property type="entry name" value="Methyltransf_11"/>
    <property type="match status" value="1"/>
</dbReference>
<sequence>MAKRKDIHFRIEENLLERFEAALHYEGLKKTDVLTHAIQQFCTKVEPEKMNDVKRQYSVSNHLQTRIHTHKRFEEKQVNLDEIVIEYLQLQGKENILEVGCASGKFLSLLQTNGHKGPLTGFDQSKAMLSEAAKKSTRIEWKQGDASKLPFEDNCYDWIIARHMLYHVKDVKRTIQDFYKVIRPGGTLLATTNSNVSLPRIVEMCNNMLVAFDLPQTSAAVAPFCLENGKEILQSVFPTVVETVIHNALVFHHATPIVNYISSMFPSLNIPDNMYLHAEMKKWIQKEIENELSLHNGIWHDPKTIAIYRCKKEKNQQIVAFTHFLIKVSPSLHCLYHNKNLYYVRLLLQNKKQSLFRMVQTHALVL</sequence>
<dbReference type="AlphaFoldDB" id="A0AB36T0J4"/>
<evidence type="ECO:0000259" key="1">
    <source>
        <dbReference type="Pfam" id="PF08241"/>
    </source>
</evidence>
<dbReference type="GO" id="GO:0008757">
    <property type="term" value="F:S-adenosylmethionine-dependent methyltransferase activity"/>
    <property type="evidence" value="ECO:0007669"/>
    <property type="project" value="InterPro"/>
</dbReference>
<dbReference type="Proteomes" id="UP000220078">
    <property type="component" value="Unassembled WGS sequence"/>
</dbReference>
<dbReference type="InterPro" id="IPR029063">
    <property type="entry name" value="SAM-dependent_MTases_sf"/>
</dbReference>
<dbReference type="InterPro" id="IPR013216">
    <property type="entry name" value="Methyltransf_11"/>
</dbReference>
<organism evidence="2 3">
    <name type="scientific">Bacillus toyonensis</name>
    <dbReference type="NCBI Taxonomy" id="155322"/>
    <lineage>
        <taxon>Bacteria</taxon>
        <taxon>Bacillati</taxon>
        <taxon>Bacillota</taxon>
        <taxon>Bacilli</taxon>
        <taxon>Bacillales</taxon>
        <taxon>Bacillaceae</taxon>
        <taxon>Bacillus</taxon>
        <taxon>Bacillus cereus group</taxon>
    </lineage>
</organism>
<name>A0AB36T0J4_9BACI</name>
<proteinExistence type="predicted"/>
<gene>
    <name evidence="2" type="ORF">CN551_20150</name>
</gene>
<feature type="domain" description="Methyltransferase type 11" evidence="1">
    <location>
        <begin position="97"/>
        <end position="189"/>
    </location>
</feature>
<dbReference type="SUPFAM" id="SSF53335">
    <property type="entry name" value="S-adenosyl-L-methionine-dependent methyltransferases"/>
    <property type="match status" value="1"/>
</dbReference>
<dbReference type="PANTHER" id="PTHR43861">
    <property type="entry name" value="TRANS-ACONITATE 2-METHYLTRANSFERASE-RELATED"/>
    <property type="match status" value="1"/>
</dbReference>
<dbReference type="PANTHER" id="PTHR43861:SF1">
    <property type="entry name" value="TRANS-ACONITATE 2-METHYLTRANSFERASE"/>
    <property type="match status" value="1"/>
</dbReference>
<protein>
    <submittedName>
        <fullName evidence="2">Class I SAM-dependent methyltransferase</fullName>
    </submittedName>
</protein>
<dbReference type="EMBL" id="NUAP01000035">
    <property type="protein sequence ID" value="PEN86525.1"/>
    <property type="molecule type" value="Genomic_DNA"/>
</dbReference>
<dbReference type="GO" id="GO:0032259">
    <property type="term" value="P:methylation"/>
    <property type="evidence" value="ECO:0007669"/>
    <property type="project" value="UniProtKB-KW"/>
</dbReference>
<accession>A0AB36T0J4</accession>
<comment type="caution">
    <text evidence="2">The sequence shown here is derived from an EMBL/GenBank/DDBJ whole genome shotgun (WGS) entry which is preliminary data.</text>
</comment>